<sequence length="253" mass="28698">MAESTEKKSDTKAELATMREQMAEMFHMLKALQSEKGKDKTSGSQHHSDTARKKTTCVRPDTETYTDLFAYLQRQGMITPILGRVPDNPGPWYNADATYAYHSSAPGHLLENCKAFKFKVQDLINSRQIDFRETRPNVTGNPLPNHGNQEANTIETGGELTIVKEVEHVKMPMGFIFQEMCKQGLVELAAQETDEAKSCEMHGCDDHNLEYCEDFKSLLQRMMDLKLVVIEGHTTEHEVNVVKDSQEEILVFI</sequence>
<keyword evidence="1" id="KW-0175">Coiled coil</keyword>
<comment type="caution">
    <text evidence="3">The sequence shown here is derived from an EMBL/GenBank/DDBJ whole genome shotgun (WGS) entry which is preliminary data.</text>
</comment>
<dbReference type="EMBL" id="CAXHTB010000002">
    <property type="protein sequence ID" value="CAL0301643.1"/>
    <property type="molecule type" value="Genomic_DNA"/>
</dbReference>
<protein>
    <submittedName>
        <fullName evidence="3">Uncharacterized protein</fullName>
    </submittedName>
</protein>
<gene>
    <name evidence="3" type="ORF">LLUT_LOCUS2703</name>
</gene>
<name>A0AAV1VXY6_LUPLU</name>
<evidence type="ECO:0000313" key="4">
    <source>
        <dbReference type="Proteomes" id="UP001497480"/>
    </source>
</evidence>
<reference evidence="3 4" key="1">
    <citation type="submission" date="2024-03" db="EMBL/GenBank/DDBJ databases">
        <authorList>
            <person name="Martinez-Hernandez J."/>
        </authorList>
    </citation>
    <scope>NUCLEOTIDE SEQUENCE [LARGE SCALE GENOMIC DNA]</scope>
</reference>
<accession>A0AAV1VXY6</accession>
<dbReference type="PANTHER" id="PTHR32108">
    <property type="entry name" value="DNA-DIRECTED RNA POLYMERASE SUBUNIT ALPHA"/>
    <property type="match status" value="1"/>
</dbReference>
<evidence type="ECO:0000313" key="3">
    <source>
        <dbReference type="EMBL" id="CAL0301643.1"/>
    </source>
</evidence>
<dbReference type="Proteomes" id="UP001497480">
    <property type="component" value="Unassembled WGS sequence"/>
</dbReference>
<proteinExistence type="predicted"/>
<evidence type="ECO:0000256" key="1">
    <source>
        <dbReference type="SAM" id="Coils"/>
    </source>
</evidence>
<organism evidence="3 4">
    <name type="scientific">Lupinus luteus</name>
    <name type="common">European yellow lupine</name>
    <dbReference type="NCBI Taxonomy" id="3873"/>
    <lineage>
        <taxon>Eukaryota</taxon>
        <taxon>Viridiplantae</taxon>
        <taxon>Streptophyta</taxon>
        <taxon>Embryophyta</taxon>
        <taxon>Tracheophyta</taxon>
        <taxon>Spermatophyta</taxon>
        <taxon>Magnoliopsida</taxon>
        <taxon>eudicotyledons</taxon>
        <taxon>Gunneridae</taxon>
        <taxon>Pentapetalae</taxon>
        <taxon>rosids</taxon>
        <taxon>fabids</taxon>
        <taxon>Fabales</taxon>
        <taxon>Fabaceae</taxon>
        <taxon>Papilionoideae</taxon>
        <taxon>50 kb inversion clade</taxon>
        <taxon>genistoids sensu lato</taxon>
        <taxon>core genistoids</taxon>
        <taxon>Genisteae</taxon>
        <taxon>Lupinus</taxon>
    </lineage>
</organism>
<dbReference type="AlphaFoldDB" id="A0AAV1VXY6"/>
<evidence type="ECO:0000256" key="2">
    <source>
        <dbReference type="SAM" id="MobiDB-lite"/>
    </source>
</evidence>
<feature type="compositionally biased region" description="Basic and acidic residues" evidence="2">
    <location>
        <begin position="35"/>
        <end position="52"/>
    </location>
</feature>
<keyword evidence="4" id="KW-1185">Reference proteome</keyword>
<dbReference type="PANTHER" id="PTHR32108:SF9">
    <property type="entry name" value="REVERSE TRANSCRIPTASE RNASE H-LIKE DOMAIN-CONTAINING PROTEIN"/>
    <property type="match status" value="1"/>
</dbReference>
<feature type="region of interest" description="Disordered" evidence="2">
    <location>
        <begin position="35"/>
        <end position="57"/>
    </location>
</feature>
<feature type="coiled-coil region" evidence="1">
    <location>
        <begin position="1"/>
        <end position="35"/>
    </location>
</feature>